<dbReference type="CDD" id="cd00610">
    <property type="entry name" value="OAT_like"/>
    <property type="match status" value="1"/>
</dbReference>
<dbReference type="UniPathway" id="UPA00098">
    <property type="reaction ID" value="UER00358"/>
</dbReference>
<evidence type="ECO:0000313" key="9">
    <source>
        <dbReference type="EMBL" id="SEF91281.1"/>
    </source>
</evidence>
<dbReference type="GO" id="GO:0030170">
    <property type="term" value="F:pyridoxal phosphate binding"/>
    <property type="evidence" value="ECO:0007669"/>
    <property type="project" value="InterPro"/>
</dbReference>
<dbReference type="OrthoDB" id="9801052at2"/>
<dbReference type="Pfam" id="PF00202">
    <property type="entry name" value="Aminotran_3"/>
    <property type="match status" value="1"/>
</dbReference>
<evidence type="ECO:0000256" key="7">
    <source>
        <dbReference type="ARBA" id="ARBA00030587"/>
    </source>
</evidence>
<dbReference type="EC" id="2.6.1.13" evidence="3"/>
<accession>A0A1H5VWN6</accession>
<dbReference type="InterPro" id="IPR050103">
    <property type="entry name" value="Class-III_PLP-dep_AT"/>
</dbReference>
<reference evidence="10" key="1">
    <citation type="submission" date="2016-10" db="EMBL/GenBank/DDBJ databases">
        <authorList>
            <person name="Varghese N."/>
            <person name="Submissions S."/>
        </authorList>
    </citation>
    <scope>NUCLEOTIDE SEQUENCE [LARGE SCALE GENOMIC DNA]</scope>
    <source>
        <strain evidence="10">DSM 17298</strain>
    </source>
</reference>
<evidence type="ECO:0000256" key="5">
    <source>
        <dbReference type="ARBA" id="ARBA00022679"/>
    </source>
</evidence>
<comment type="pathway">
    <text evidence="2">Amino-acid biosynthesis; L-proline biosynthesis; L-glutamate 5-semialdehyde from L-ornithine: step 1/1.</text>
</comment>
<dbReference type="InterPro" id="IPR015421">
    <property type="entry name" value="PyrdxlP-dep_Trfase_major"/>
</dbReference>
<comment type="similarity">
    <text evidence="8">Belongs to the class-III pyridoxal-phosphate-dependent aminotransferase family.</text>
</comment>
<dbReference type="GO" id="GO:0010121">
    <property type="term" value="P:L-arginine catabolic process to proline via ornithine"/>
    <property type="evidence" value="ECO:0007669"/>
    <property type="project" value="TreeGrafter"/>
</dbReference>
<dbReference type="Gene3D" id="3.40.640.10">
    <property type="entry name" value="Type I PLP-dependent aspartate aminotransferase-like (Major domain)"/>
    <property type="match status" value="1"/>
</dbReference>
<dbReference type="RefSeq" id="WP_103924505.1">
    <property type="nucleotide sequence ID" value="NZ_BBFN01000042.1"/>
</dbReference>
<sequence>METITSSKQAIQLEERYGAHNYHPLPVVLTRGEGVYLWDVEGKKYFDFLSAYSAVNQGHCHPRIKDAMIEQVGTLTLTSRAFYNDVLGPFEKYITEYFGFDMVLPMNTGAEGVETALKLARKWGYERKGVAENKAKIIVAENNFHGRTTTIISFSNDANARKSFGPFTDGFIRIPYDDIVALEQALEIEGVVGFLIEPIQGEAGVYVPEEDYMRKAKAACAAQNVLLIADEIQTGIARTGSLLAVCGNCTCEAHCEKQETYAKPDILILGKAISGGFYPVSAVLADREVMEVIKPGQHGSTFGGNPLGAKVAMAALEVVRDEKLAQNARKLGEIFRNRMRKMVDRNPIAKLVRGRGLLNAVVINDSPDSTTAWDICIQLAENGLLAKPTHGNIIRFAPPLVITEDQLHECCDIIERVISNFNK</sequence>
<dbReference type="SUPFAM" id="SSF53383">
    <property type="entry name" value="PLP-dependent transferases"/>
    <property type="match status" value="1"/>
</dbReference>
<dbReference type="STRING" id="1120964.GCA_001313265_06245"/>
<dbReference type="AlphaFoldDB" id="A0A1H5VWN6"/>
<gene>
    <name evidence="9" type="ORF">SAMN03080598_01830</name>
</gene>
<proteinExistence type="inferred from homology"/>
<dbReference type="GO" id="GO:0005737">
    <property type="term" value="C:cytoplasm"/>
    <property type="evidence" value="ECO:0007669"/>
    <property type="project" value="TreeGrafter"/>
</dbReference>
<evidence type="ECO:0000256" key="1">
    <source>
        <dbReference type="ARBA" id="ARBA00001933"/>
    </source>
</evidence>
<dbReference type="GO" id="GO:0004587">
    <property type="term" value="F:ornithine aminotransferase activity"/>
    <property type="evidence" value="ECO:0007669"/>
    <property type="project" value="UniProtKB-EC"/>
</dbReference>
<dbReference type="PANTHER" id="PTHR11986">
    <property type="entry name" value="AMINOTRANSFERASE CLASS III"/>
    <property type="match status" value="1"/>
</dbReference>
<evidence type="ECO:0000256" key="8">
    <source>
        <dbReference type="RuleBase" id="RU003560"/>
    </source>
</evidence>
<dbReference type="EMBL" id="FNVR01000008">
    <property type="protein sequence ID" value="SEF91281.1"/>
    <property type="molecule type" value="Genomic_DNA"/>
</dbReference>
<dbReference type="FunFam" id="3.40.640.10:FF:000011">
    <property type="entry name" value="Ornithine aminotransferase"/>
    <property type="match status" value="1"/>
</dbReference>
<organism evidence="9 10">
    <name type="scientific">Algoriphagus boritolerans DSM 17298 = JCM 18970</name>
    <dbReference type="NCBI Taxonomy" id="1120964"/>
    <lineage>
        <taxon>Bacteria</taxon>
        <taxon>Pseudomonadati</taxon>
        <taxon>Bacteroidota</taxon>
        <taxon>Cytophagia</taxon>
        <taxon>Cytophagales</taxon>
        <taxon>Cyclobacteriaceae</taxon>
        <taxon>Algoriphagus</taxon>
    </lineage>
</organism>
<keyword evidence="5" id="KW-0808">Transferase</keyword>
<protein>
    <recommendedName>
        <fullName evidence="3">ornithine aminotransferase</fullName>
        <ecNumber evidence="3">2.6.1.13</ecNumber>
    </recommendedName>
    <alternativeName>
        <fullName evidence="7">Ornithine--oxo-acid aminotransferase</fullName>
    </alternativeName>
</protein>
<keyword evidence="10" id="KW-1185">Reference proteome</keyword>
<dbReference type="PIRSF" id="PIRSF000521">
    <property type="entry name" value="Transaminase_4ab_Lys_Orn"/>
    <property type="match status" value="1"/>
</dbReference>
<comment type="cofactor">
    <cofactor evidence="1">
        <name>pyridoxal 5'-phosphate</name>
        <dbReference type="ChEBI" id="CHEBI:597326"/>
    </cofactor>
</comment>
<dbReference type="NCBIfam" id="TIGR01885">
    <property type="entry name" value="Orn_aminotrans"/>
    <property type="match status" value="1"/>
</dbReference>
<evidence type="ECO:0000313" key="10">
    <source>
        <dbReference type="Proteomes" id="UP000236736"/>
    </source>
</evidence>
<dbReference type="InterPro" id="IPR005814">
    <property type="entry name" value="Aminotrans_3"/>
</dbReference>
<dbReference type="PANTHER" id="PTHR11986:SF18">
    <property type="entry name" value="ORNITHINE AMINOTRANSFERASE, MITOCHONDRIAL"/>
    <property type="match status" value="1"/>
</dbReference>
<evidence type="ECO:0000256" key="3">
    <source>
        <dbReference type="ARBA" id="ARBA00012924"/>
    </source>
</evidence>
<dbReference type="Gene3D" id="3.90.1150.10">
    <property type="entry name" value="Aspartate Aminotransferase, domain 1"/>
    <property type="match status" value="1"/>
</dbReference>
<evidence type="ECO:0000256" key="4">
    <source>
        <dbReference type="ARBA" id="ARBA00022576"/>
    </source>
</evidence>
<name>A0A1H5VWN6_9BACT</name>
<dbReference type="GO" id="GO:0019544">
    <property type="term" value="P:L-arginine catabolic process to L-glutamate"/>
    <property type="evidence" value="ECO:0007669"/>
    <property type="project" value="TreeGrafter"/>
</dbReference>
<keyword evidence="4" id="KW-0032">Aminotransferase</keyword>
<keyword evidence="6 8" id="KW-0663">Pyridoxal phosphate</keyword>
<dbReference type="GO" id="GO:0055129">
    <property type="term" value="P:L-proline biosynthetic process"/>
    <property type="evidence" value="ECO:0007669"/>
    <property type="project" value="UniProtKB-UniPathway"/>
</dbReference>
<dbReference type="InterPro" id="IPR010164">
    <property type="entry name" value="Orn_aminotrans"/>
</dbReference>
<dbReference type="InterPro" id="IPR015422">
    <property type="entry name" value="PyrdxlP-dep_Trfase_small"/>
</dbReference>
<dbReference type="FunFam" id="3.90.1150.10:FF:000152">
    <property type="entry name" value="Ornithine aminotransferase"/>
    <property type="match status" value="2"/>
</dbReference>
<evidence type="ECO:0000256" key="6">
    <source>
        <dbReference type="ARBA" id="ARBA00022898"/>
    </source>
</evidence>
<dbReference type="InterPro" id="IPR015424">
    <property type="entry name" value="PyrdxlP-dep_Trfase"/>
</dbReference>
<evidence type="ECO:0000256" key="2">
    <source>
        <dbReference type="ARBA" id="ARBA00004998"/>
    </source>
</evidence>
<dbReference type="Proteomes" id="UP000236736">
    <property type="component" value="Unassembled WGS sequence"/>
</dbReference>
<dbReference type="GO" id="GO:0042802">
    <property type="term" value="F:identical protein binding"/>
    <property type="evidence" value="ECO:0007669"/>
    <property type="project" value="TreeGrafter"/>
</dbReference>